<dbReference type="Gene3D" id="3.30.70.100">
    <property type="match status" value="1"/>
</dbReference>
<keyword evidence="3" id="KW-1185">Reference proteome</keyword>
<dbReference type="AlphaFoldDB" id="A0A1G9I3A4"/>
<name>A0A1G9I3A4_9PSED</name>
<dbReference type="RefSeq" id="WP_084336017.1">
    <property type="nucleotide sequence ID" value="NZ_FNFD01000016.1"/>
</dbReference>
<dbReference type="InterPro" id="IPR011008">
    <property type="entry name" value="Dimeric_a/b-barrel"/>
</dbReference>
<dbReference type="InterPro" id="IPR050744">
    <property type="entry name" value="AI-2_Isomerase_LsrG"/>
</dbReference>
<keyword evidence="2" id="KW-0560">Oxidoreductase</keyword>
<proteinExistence type="predicted"/>
<dbReference type="GO" id="GO:0005829">
    <property type="term" value="C:cytosol"/>
    <property type="evidence" value="ECO:0007669"/>
    <property type="project" value="TreeGrafter"/>
</dbReference>
<evidence type="ECO:0000313" key="2">
    <source>
        <dbReference type="EMBL" id="SDL19718.1"/>
    </source>
</evidence>
<sequence>MIHVIADIRTAPGARPRVLQAFAAITPLVRAEAGCLGYTATLDADTNLPRQTRDDTSILMVERWESLEHLKAHLEAPHMLAYREQVAADVVDVSLRVLTEA</sequence>
<evidence type="ECO:0000313" key="3">
    <source>
        <dbReference type="Proteomes" id="UP000198706"/>
    </source>
</evidence>
<reference evidence="2 3" key="1">
    <citation type="submission" date="2016-10" db="EMBL/GenBank/DDBJ databases">
        <authorList>
            <person name="de Groot N.N."/>
        </authorList>
    </citation>
    <scope>NUCLEOTIDE SEQUENCE [LARGE SCALE GENOMIC DNA]</scope>
    <source>
        <strain evidence="2 3">JCM 21544</strain>
    </source>
</reference>
<protein>
    <submittedName>
        <fullName evidence="2">Quinol monooxygenase YgiN</fullName>
    </submittedName>
</protein>
<dbReference type="PANTHER" id="PTHR33336">
    <property type="entry name" value="QUINOL MONOOXYGENASE YGIN-RELATED"/>
    <property type="match status" value="1"/>
</dbReference>
<accession>A0A1G9I3A4</accession>
<organism evidence="2 3">
    <name type="scientific">Pseudomonas indica</name>
    <dbReference type="NCBI Taxonomy" id="137658"/>
    <lineage>
        <taxon>Bacteria</taxon>
        <taxon>Pseudomonadati</taxon>
        <taxon>Pseudomonadota</taxon>
        <taxon>Gammaproteobacteria</taxon>
        <taxon>Pseudomonadales</taxon>
        <taxon>Pseudomonadaceae</taxon>
        <taxon>Pseudomonas</taxon>
    </lineage>
</organism>
<gene>
    <name evidence="2" type="ORF">SAMN05216186_11653</name>
</gene>
<dbReference type="Pfam" id="PF03992">
    <property type="entry name" value="ABM"/>
    <property type="match status" value="1"/>
</dbReference>
<dbReference type="STRING" id="137658.SAMN05216186_11653"/>
<dbReference type="EMBL" id="FNFD01000016">
    <property type="protein sequence ID" value="SDL19718.1"/>
    <property type="molecule type" value="Genomic_DNA"/>
</dbReference>
<feature type="domain" description="ABM" evidence="1">
    <location>
        <begin position="2"/>
        <end position="98"/>
    </location>
</feature>
<dbReference type="GO" id="GO:0004497">
    <property type="term" value="F:monooxygenase activity"/>
    <property type="evidence" value="ECO:0007669"/>
    <property type="project" value="UniProtKB-KW"/>
</dbReference>
<dbReference type="Proteomes" id="UP000198706">
    <property type="component" value="Unassembled WGS sequence"/>
</dbReference>
<dbReference type="PANTHER" id="PTHR33336:SF3">
    <property type="entry name" value="ABM DOMAIN-CONTAINING PROTEIN"/>
    <property type="match status" value="1"/>
</dbReference>
<dbReference type="InterPro" id="IPR007138">
    <property type="entry name" value="ABM_dom"/>
</dbReference>
<dbReference type="SUPFAM" id="SSF54909">
    <property type="entry name" value="Dimeric alpha+beta barrel"/>
    <property type="match status" value="1"/>
</dbReference>
<dbReference type="PROSITE" id="PS51725">
    <property type="entry name" value="ABM"/>
    <property type="match status" value="1"/>
</dbReference>
<evidence type="ECO:0000259" key="1">
    <source>
        <dbReference type="PROSITE" id="PS51725"/>
    </source>
</evidence>
<keyword evidence="2" id="KW-0503">Monooxygenase</keyword>